<keyword evidence="8" id="KW-0863">Zinc-finger</keyword>
<dbReference type="PROSITE" id="PS50103">
    <property type="entry name" value="ZF_C3H1"/>
    <property type="match status" value="1"/>
</dbReference>
<dbReference type="EMBL" id="GL349443">
    <property type="protein sequence ID" value="KNC46540.1"/>
    <property type="molecule type" value="Genomic_DNA"/>
</dbReference>
<evidence type="ECO:0000256" key="3">
    <source>
        <dbReference type="ARBA" id="ARBA00004496"/>
    </source>
</evidence>
<sequence length="597" mass="64280">MCRFEHHHLPGSEGPSEAYPPPRHLADSARPFCVQEAVMGWCSHGLYCQYRHGPAPRLAPEPAPAAAAGGQAGERAGDGDGNGDGDGDGDGDDEAAAAAAAELVEAKAAYAVAAAEYAGKAQELACELVAVDPERAAGLAALMARLKESIEPRPSDESMRQAVCNAVHAFVEDAMPNLRRGYVSTSSLHLFGSSANGFGSRSSDVDVSMEMRLPRNRIARSNVISNVINTLGKKMRAAPEFARDVKWITGVKIPLIKFVHVDSGLSVDFSIGNSLALRNTRLQKCYASLDERVRDLMYTIKYWGKARKINDAAKRTLSSYALTIMLFHYLQAGLVPPVLPVLQTMPGGSTEGGDPVRKPRPPPTPDAAAEGESGKEGKGKVPARKDKGKKAGSGGGDEAGGADSGSRSGSGSDSGSDKAEDEVTKPRVFDDSWKRDESRDPSLPSVRINGYETYFCNSLPAVRTAFPVGANAAPAAQLLLGFFDYYANSFPVETHVACIRRELGHSLTKAEKSWESAMLAVEDPFELNHNLTAMVSGEYWELVHSEFVRAYNLLFGYLTRAPHTPDRSPDGFMDVLCAILPEREFHYEAPPKKDGRK</sequence>
<evidence type="ECO:0000256" key="9">
    <source>
        <dbReference type="SAM" id="MobiDB-lite"/>
    </source>
</evidence>
<organism evidence="11 12">
    <name type="scientific">Thecamonas trahens ATCC 50062</name>
    <dbReference type="NCBI Taxonomy" id="461836"/>
    <lineage>
        <taxon>Eukaryota</taxon>
        <taxon>Apusozoa</taxon>
        <taxon>Apusomonadida</taxon>
        <taxon>Apusomonadidae</taxon>
        <taxon>Thecamonas</taxon>
    </lineage>
</organism>
<dbReference type="SUPFAM" id="SSF81301">
    <property type="entry name" value="Nucleotidyltransferase"/>
    <property type="match status" value="1"/>
</dbReference>
<keyword evidence="6 8" id="KW-0479">Metal-binding</keyword>
<feature type="region of interest" description="Disordered" evidence="9">
    <location>
        <begin position="1"/>
        <end position="23"/>
    </location>
</feature>
<dbReference type="GO" id="GO:0005737">
    <property type="term" value="C:cytoplasm"/>
    <property type="evidence" value="ECO:0007669"/>
    <property type="project" value="UniProtKB-SubCell"/>
</dbReference>
<dbReference type="Gene3D" id="1.10.1410.10">
    <property type="match status" value="2"/>
</dbReference>
<accession>A0A0L0D2Y9</accession>
<dbReference type="STRING" id="461836.A0A0L0D2Y9"/>
<feature type="compositionally biased region" description="Acidic residues" evidence="9">
    <location>
        <begin position="81"/>
        <end position="95"/>
    </location>
</feature>
<dbReference type="Proteomes" id="UP000054408">
    <property type="component" value="Unassembled WGS sequence"/>
</dbReference>
<evidence type="ECO:0000256" key="2">
    <source>
        <dbReference type="ARBA" id="ARBA00001946"/>
    </source>
</evidence>
<dbReference type="PANTHER" id="PTHR12271">
    <property type="entry name" value="POLY A POLYMERASE CID PAP -RELATED"/>
    <property type="match status" value="1"/>
</dbReference>
<dbReference type="eggNOG" id="KOG2277">
    <property type="taxonomic scope" value="Eukaryota"/>
</dbReference>
<evidence type="ECO:0000256" key="1">
    <source>
        <dbReference type="ARBA" id="ARBA00001936"/>
    </source>
</evidence>
<dbReference type="GeneID" id="25569650"/>
<feature type="compositionally biased region" description="Basic and acidic residues" evidence="9">
    <location>
        <begin position="415"/>
        <end position="440"/>
    </location>
</feature>
<dbReference type="PANTHER" id="PTHR12271:SF40">
    <property type="entry name" value="POLY(A) RNA POLYMERASE GLD2"/>
    <property type="match status" value="1"/>
</dbReference>
<dbReference type="Pfam" id="PF22600">
    <property type="entry name" value="MTPAP-like_central"/>
    <property type="match status" value="1"/>
</dbReference>
<gene>
    <name evidence="11" type="ORF">AMSG_11735</name>
</gene>
<evidence type="ECO:0000256" key="6">
    <source>
        <dbReference type="ARBA" id="ARBA00022723"/>
    </source>
</evidence>
<reference evidence="11 12" key="1">
    <citation type="submission" date="2010-05" db="EMBL/GenBank/DDBJ databases">
        <title>The Genome Sequence of Thecamonas trahens ATCC 50062.</title>
        <authorList>
            <consortium name="The Broad Institute Genome Sequencing Platform"/>
            <person name="Russ C."/>
            <person name="Cuomo C."/>
            <person name="Shea T."/>
            <person name="Young S.K."/>
            <person name="Zeng Q."/>
            <person name="Koehrsen M."/>
            <person name="Haas B."/>
            <person name="Borodovsky M."/>
            <person name="Guigo R."/>
            <person name="Alvarado L."/>
            <person name="Berlin A."/>
            <person name="Bochicchio J."/>
            <person name="Borenstein D."/>
            <person name="Chapman S."/>
            <person name="Chen Z."/>
            <person name="Freedman E."/>
            <person name="Gellesch M."/>
            <person name="Goldberg J."/>
            <person name="Griggs A."/>
            <person name="Gujja S."/>
            <person name="Heilman E."/>
            <person name="Heiman D."/>
            <person name="Hepburn T."/>
            <person name="Howarth C."/>
            <person name="Jen D."/>
            <person name="Larson L."/>
            <person name="Mehta T."/>
            <person name="Park D."/>
            <person name="Pearson M."/>
            <person name="Roberts A."/>
            <person name="Saif S."/>
            <person name="Shenoy N."/>
            <person name="Sisk P."/>
            <person name="Stolte C."/>
            <person name="Sykes S."/>
            <person name="Thomson T."/>
            <person name="Walk T."/>
            <person name="White J."/>
            <person name="Yandava C."/>
            <person name="Burger G."/>
            <person name="Gray M.W."/>
            <person name="Holland P.W.H."/>
            <person name="King N."/>
            <person name="Lang F.B.F."/>
            <person name="Roger A.J."/>
            <person name="Ruiz-Trillo I."/>
            <person name="Lander E."/>
            <person name="Nusbaum C."/>
        </authorList>
    </citation>
    <scope>NUCLEOTIDE SEQUENCE [LARGE SCALE GENOMIC DNA]</scope>
    <source>
        <strain evidence="11 12">ATCC 50062</strain>
    </source>
</reference>
<evidence type="ECO:0000256" key="5">
    <source>
        <dbReference type="ARBA" id="ARBA00022679"/>
    </source>
</evidence>
<evidence type="ECO:0000313" key="11">
    <source>
        <dbReference type="EMBL" id="KNC46540.1"/>
    </source>
</evidence>
<feature type="region of interest" description="Disordered" evidence="9">
    <location>
        <begin position="58"/>
        <end position="95"/>
    </location>
</feature>
<evidence type="ECO:0000256" key="8">
    <source>
        <dbReference type="PROSITE-ProRule" id="PRU00723"/>
    </source>
</evidence>
<dbReference type="InterPro" id="IPR002058">
    <property type="entry name" value="PAP_assoc"/>
</dbReference>
<dbReference type="RefSeq" id="XP_013760484.1">
    <property type="nucleotide sequence ID" value="XM_013905030.1"/>
</dbReference>
<dbReference type="OrthoDB" id="407432at2759"/>
<dbReference type="GO" id="GO:0008270">
    <property type="term" value="F:zinc ion binding"/>
    <property type="evidence" value="ECO:0007669"/>
    <property type="project" value="UniProtKB-KW"/>
</dbReference>
<protein>
    <recommendedName>
        <fullName evidence="10">C3H1-type domain-containing protein</fullName>
    </recommendedName>
</protein>
<evidence type="ECO:0000259" key="10">
    <source>
        <dbReference type="PROSITE" id="PS50103"/>
    </source>
</evidence>
<feature type="compositionally biased region" description="Basic and acidic residues" evidence="9">
    <location>
        <begin position="372"/>
        <end position="385"/>
    </location>
</feature>
<dbReference type="SUPFAM" id="SSF81631">
    <property type="entry name" value="PAP/OAS1 substrate-binding domain"/>
    <property type="match status" value="1"/>
</dbReference>
<dbReference type="CDD" id="cd05402">
    <property type="entry name" value="NT_PAP_TUTase"/>
    <property type="match status" value="1"/>
</dbReference>
<keyword evidence="7" id="KW-0460">Magnesium</keyword>
<dbReference type="Pfam" id="PF03828">
    <property type="entry name" value="PAP_assoc"/>
    <property type="match status" value="1"/>
</dbReference>
<keyword evidence="8" id="KW-0862">Zinc</keyword>
<dbReference type="GO" id="GO:0031123">
    <property type="term" value="P:RNA 3'-end processing"/>
    <property type="evidence" value="ECO:0007669"/>
    <property type="project" value="TreeGrafter"/>
</dbReference>
<feature type="region of interest" description="Disordered" evidence="9">
    <location>
        <begin position="345"/>
        <end position="444"/>
    </location>
</feature>
<comment type="subcellular location">
    <subcellularLocation>
        <location evidence="3">Cytoplasm</location>
    </subcellularLocation>
</comment>
<dbReference type="AlphaFoldDB" id="A0A0L0D2Y9"/>
<proteinExistence type="predicted"/>
<evidence type="ECO:0000313" key="12">
    <source>
        <dbReference type="Proteomes" id="UP000054408"/>
    </source>
</evidence>
<dbReference type="Gene3D" id="3.30.460.10">
    <property type="entry name" value="Beta Polymerase, domain 2"/>
    <property type="match status" value="1"/>
</dbReference>
<dbReference type="GO" id="GO:0016779">
    <property type="term" value="F:nucleotidyltransferase activity"/>
    <property type="evidence" value="ECO:0007669"/>
    <property type="project" value="TreeGrafter"/>
</dbReference>
<feature type="domain" description="C3H1-type" evidence="10">
    <location>
        <begin position="27"/>
        <end position="55"/>
    </location>
</feature>
<name>A0A0L0D2Y9_THETB</name>
<feature type="compositionally biased region" description="Gly residues" evidence="9">
    <location>
        <begin position="391"/>
        <end position="403"/>
    </location>
</feature>
<dbReference type="InterPro" id="IPR054708">
    <property type="entry name" value="MTPAP-like_central"/>
</dbReference>
<keyword evidence="5" id="KW-0808">Transferase</keyword>
<feature type="zinc finger region" description="C3H1-type" evidence="8">
    <location>
        <begin position="27"/>
        <end position="55"/>
    </location>
</feature>
<keyword evidence="12" id="KW-1185">Reference proteome</keyword>
<comment type="cofactor">
    <cofactor evidence="2">
        <name>Mg(2+)</name>
        <dbReference type="ChEBI" id="CHEBI:18420"/>
    </cofactor>
</comment>
<evidence type="ECO:0000256" key="7">
    <source>
        <dbReference type="ARBA" id="ARBA00022842"/>
    </source>
</evidence>
<keyword evidence="4" id="KW-0963">Cytoplasm</keyword>
<feature type="compositionally biased region" description="Low complexity" evidence="9">
    <location>
        <begin position="404"/>
        <end position="414"/>
    </location>
</feature>
<comment type="cofactor">
    <cofactor evidence="1">
        <name>Mn(2+)</name>
        <dbReference type="ChEBI" id="CHEBI:29035"/>
    </cofactor>
</comment>
<dbReference type="InterPro" id="IPR000571">
    <property type="entry name" value="Znf_CCCH"/>
</dbReference>
<dbReference type="InterPro" id="IPR043519">
    <property type="entry name" value="NT_sf"/>
</dbReference>
<evidence type="ECO:0000256" key="4">
    <source>
        <dbReference type="ARBA" id="ARBA00022490"/>
    </source>
</evidence>